<name>A0A9Q0MGC1_BLOTA</name>
<dbReference type="AlphaFoldDB" id="A0A9Q0MGC1"/>
<feature type="region of interest" description="Disordered" evidence="1">
    <location>
        <begin position="62"/>
        <end position="87"/>
    </location>
</feature>
<evidence type="ECO:0000256" key="1">
    <source>
        <dbReference type="SAM" id="MobiDB-lite"/>
    </source>
</evidence>
<keyword evidence="3" id="KW-1185">Reference proteome</keyword>
<feature type="non-terminal residue" evidence="2">
    <location>
        <position position="87"/>
    </location>
</feature>
<evidence type="ECO:0000313" key="2">
    <source>
        <dbReference type="EMBL" id="KAJ6224608.1"/>
    </source>
</evidence>
<evidence type="ECO:0000313" key="3">
    <source>
        <dbReference type="Proteomes" id="UP001142055"/>
    </source>
</evidence>
<proteinExistence type="predicted"/>
<protein>
    <submittedName>
        <fullName evidence="2">Uncharacterized protein</fullName>
    </submittedName>
</protein>
<reference evidence="2" key="1">
    <citation type="submission" date="2022-12" db="EMBL/GenBank/DDBJ databases">
        <title>Genome assemblies of Blomia tropicalis.</title>
        <authorList>
            <person name="Cui Y."/>
        </authorList>
    </citation>
    <scope>NUCLEOTIDE SEQUENCE</scope>
    <source>
        <tissue evidence="2">Adult mites</tissue>
    </source>
</reference>
<gene>
    <name evidence="2" type="ORF">RDWZM_003153</name>
</gene>
<comment type="caution">
    <text evidence="2">The sequence shown here is derived from an EMBL/GenBank/DDBJ whole genome shotgun (WGS) entry which is preliminary data.</text>
</comment>
<feature type="non-terminal residue" evidence="2">
    <location>
        <position position="1"/>
    </location>
</feature>
<dbReference type="Proteomes" id="UP001142055">
    <property type="component" value="Chromosome 1"/>
</dbReference>
<accession>A0A9Q0MGC1</accession>
<sequence length="87" mass="9720">LGACPICQHFELMIKIDDLQCVALTSQTHNTSHPSHNVESKYGRSVLMLGVLEGGRMQFQRGWRGGGPIKPDQIKPVARTTRRPNRP</sequence>
<organism evidence="2 3">
    <name type="scientific">Blomia tropicalis</name>
    <name type="common">Mite</name>
    <dbReference type="NCBI Taxonomy" id="40697"/>
    <lineage>
        <taxon>Eukaryota</taxon>
        <taxon>Metazoa</taxon>
        <taxon>Ecdysozoa</taxon>
        <taxon>Arthropoda</taxon>
        <taxon>Chelicerata</taxon>
        <taxon>Arachnida</taxon>
        <taxon>Acari</taxon>
        <taxon>Acariformes</taxon>
        <taxon>Sarcoptiformes</taxon>
        <taxon>Astigmata</taxon>
        <taxon>Glycyphagoidea</taxon>
        <taxon>Echimyopodidae</taxon>
        <taxon>Blomia</taxon>
    </lineage>
</organism>
<dbReference type="EMBL" id="JAPWDV010000001">
    <property type="protein sequence ID" value="KAJ6224608.1"/>
    <property type="molecule type" value="Genomic_DNA"/>
</dbReference>